<keyword evidence="5" id="KW-1185">Reference proteome</keyword>
<evidence type="ECO:0000313" key="4">
    <source>
        <dbReference type="EMBL" id="KAJ8932642.1"/>
    </source>
</evidence>
<sequence>MGNNEEPKLETIPPDPRHYNQNVTQWCFSSFVDYHKCIRLLGKKNPGCEQFAKIYKAICPNSWISRWEEQIDVGTFPVDLPP</sequence>
<gene>
    <name evidence="4" type="ORF">NQ318_015993</name>
</gene>
<comment type="subcellular location">
    <subcellularLocation>
        <location evidence="1">Mitochondrion</location>
    </subcellularLocation>
</comment>
<dbReference type="InterPro" id="IPR036549">
    <property type="entry name" value="CX6/COA6-like_sf"/>
</dbReference>
<dbReference type="GO" id="GO:0005739">
    <property type="term" value="C:mitochondrion"/>
    <property type="evidence" value="ECO:0007669"/>
    <property type="project" value="UniProtKB-SubCell"/>
</dbReference>
<proteinExistence type="predicted"/>
<dbReference type="GO" id="GO:0045277">
    <property type="term" value="C:respiratory chain complex IV"/>
    <property type="evidence" value="ECO:0007669"/>
    <property type="project" value="InterPro"/>
</dbReference>
<dbReference type="CDD" id="cd00926">
    <property type="entry name" value="Cyt_c_Oxidase_VIb"/>
    <property type="match status" value="1"/>
</dbReference>
<organism evidence="4 5">
    <name type="scientific">Aromia moschata</name>
    <dbReference type="NCBI Taxonomy" id="1265417"/>
    <lineage>
        <taxon>Eukaryota</taxon>
        <taxon>Metazoa</taxon>
        <taxon>Ecdysozoa</taxon>
        <taxon>Arthropoda</taxon>
        <taxon>Hexapoda</taxon>
        <taxon>Insecta</taxon>
        <taxon>Pterygota</taxon>
        <taxon>Neoptera</taxon>
        <taxon>Endopterygota</taxon>
        <taxon>Coleoptera</taxon>
        <taxon>Polyphaga</taxon>
        <taxon>Cucujiformia</taxon>
        <taxon>Chrysomeloidea</taxon>
        <taxon>Cerambycidae</taxon>
        <taxon>Cerambycinae</taxon>
        <taxon>Callichromatini</taxon>
        <taxon>Aromia</taxon>
    </lineage>
</organism>
<evidence type="ECO:0000256" key="3">
    <source>
        <dbReference type="ARBA" id="ARBA00023157"/>
    </source>
</evidence>
<evidence type="ECO:0000256" key="1">
    <source>
        <dbReference type="ARBA" id="ARBA00004173"/>
    </source>
</evidence>
<evidence type="ECO:0000313" key="5">
    <source>
        <dbReference type="Proteomes" id="UP001162162"/>
    </source>
</evidence>
<dbReference type="PANTHER" id="PTHR46281">
    <property type="entry name" value="CYTOCHROME C OXIDASE SUBUNIT 6B"/>
    <property type="match status" value="1"/>
</dbReference>
<dbReference type="AlphaFoldDB" id="A0AAV8X1U0"/>
<feature type="non-terminal residue" evidence="4">
    <location>
        <position position="82"/>
    </location>
</feature>
<evidence type="ECO:0000256" key="2">
    <source>
        <dbReference type="ARBA" id="ARBA00023128"/>
    </source>
</evidence>
<dbReference type="Proteomes" id="UP001162162">
    <property type="component" value="Unassembled WGS sequence"/>
</dbReference>
<comment type="caution">
    <text evidence="4">The sequence shown here is derived from an EMBL/GenBank/DDBJ whole genome shotgun (WGS) entry which is preliminary data.</text>
</comment>
<name>A0AAV8X1U0_9CUCU</name>
<accession>A0AAV8X1U0</accession>
<dbReference type="InterPro" id="IPR003213">
    <property type="entry name" value="Cyt_c_oxidase_su6B"/>
</dbReference>
<dbReference type="SUPFAM" id="SSF47694">
    <property type="entry name" value="Cytochrome c oxidase subunit h"/>
    <property type="match status" value="1"/>
</dbReference>
<reference evidence="4" key="1">
    <citation type="journal article" date="2023" name="Insect Mol. Biol.">
        <title>Genome sequencing provides insights into the evolution of gene families encoding plant cell wall-degrading enzymes in longhorned beetles.</title>
        <authorList>
            <person name="Shin N.R."/>
            <person name="Okamura Y."/>
            <person name="Kirsch R."/>
            <person name="Pauchet Y."/>
        </authorList>
    </citation>
    <scope>NUCLEOTIDE SEQUENCE</scope>
    <source>
        <strain evidence="4">AMC_N1</strain>
    </source>
</reference>
<dbReference type="Pfam" id="PF02297">
    <property type="entry name" value="COX6B"/>
    <property type="match status" value="1"/>
</dbReference>
<dbReference type="PANTHER" id="PTHR46281:SF31">
    <property type="entry name" value="CYTOCHROME C OXIDASE SUBUNIT"/>
    <property type="match status" value="1"/>
</dbReference>
<keyword evidence="3" id="KW-1015">Disulfide bond</keyword>
<dbReference type="InterPro" id="IPR048280">
    <property type="entry name" value="COX6B-like"/>
</dbReference>
<keyword evidence="2" id="KW-0496">Mitochondrion</keyword>
<protein>
    <recommendedName>
        <fullName evidence="6">Cytochrome c oxidase subunit</fullName>
    </recommendedName>
</protein>
<dbReference type="EMBL" id="JAPWTK010001406">
    <property type="protein sequence ID" value="KAJ8932642.1"/>
    <property type="molecule type" value="Genomic_DNA"/>
</dbReference>
<evidence type="ECO:0008006" key="6">
    <source>
        <dbReference type="Google" id="ProtNLM"/>
    </source>
</evidence>
<dbReference type="Gene3D" id="1.10.10.140">
    <property type="entry name" value="Cytochrome c oxidase, subunit VIb"/>
    <property type="match status" value="1"/>
</dbReference>